<dbReference type="EMBL" id="JAPFFF010000001">
    <property type="protein sequence ID" value="KAK8899693.1"/>
    <property type="molecule type" value="Genomic_DNA"/>
</dbReference>
<organism evidence="1 2">
    <name type="scientific">Tritrichomonas musculus</name>
    <dbReference type="NCBI Taxonomy" id="1915356"/>
    <lineage>
        <taxon>Eukaryota</taxon>
        <taxon>Metamonada</taxon>
        <taxon>Parabasalia</taxon>
        <taxon>Tritrichomonadida</taxon>
        <taxon>Tritrichomonadidae</taxon>
        <taxon>Tritrichomonas</taxon>
    </lineage>
</organism>
<reference evidence="1 2" key="1">
    <citation type="submission" date="2024-04" db="EMBL/GenBank/DDBJ databases">
        <title>Tritrichomonas musculus Genome.</title>
        <authorList>
            <person name="Alves-Ferreira E."/>
            <person name="Grigg M."/>
            <person name="Lorenzi H."/>
            <person name="Galac M."/>
        </authorList>
    </citation>
    <scope>NUCLEOTIDE SEQUENCE [LARGE SCALE GENOMIC DNA]</scope>
    <source>
        <strain evidence="1 2">EAF2021</strain>
    </source>
</reference>
<name>A0ABR2L8L9_9EUKA</name>
<keyword evidence="2" id="KW-1185">Reference proteome</keyword>
<protein>
    <recommendedName>
        <fullName evidence="3">Ubiquitin-like domain-containing protein</fullName>
    </recommendedName>
</protein>
<evidence type="ECO:0008006" key="3">
    <source>
        <dbReference type="Google" id="ProtNLM"/>
    </source>
</evidence>
<comment type="caution">
    <text evidence="1">The sequence shown here is derived from an EMBL/GenBank/DDBJ whole genome shotgun (WGS) entry which is preliminary data.</text>
</comment>
<evidence type="ECO:0000313" key="1">
    <source>
        <dbReference type="EMBL" id="KAK8899693.1"/>
    </source>
</evidence>
<gene>
    <name evidence="1" type="ORF">M9Y10_002015</name>
</gene>
<dbReference type="Proteomes" id="UP001470230">
    <property type="component" value="Unassembled WGS sequence"/>
</dbReference>
<evidence type="ECO:0000313" key="2">
    <source>
        <dbReference type="Proteomes" id="UP001470230"/>
    </source>
</evidence>
<accession>A0ABR2L8L9</accession>
<proteinExistence type="predicted"/>
<sequence>MHKAREISWSLPTYPKFGMIPSSSLFSKEDRNGNYLNSIQLFLHGYIESTIEIDPNSTSYDIENLLETKNLIFVHNGRVLSRALSLLFLGVTDGDSLFVVNVQKNEQLPSKAQTYLESPFQSHQLFYRQRHPNCENYSNDNFASTSASPDKLENGLSSIEKIKYRFDQKWAQKFNDPDSVFEKIKLYSDPSLANESARLEDLYRTRIEGNLSAFRKVCDRYSKQGDNVNTKPTEIKSSKIHPTILPEKPIFPSTKLLPSM</sequence>